<feature type="domain" description="HTH cro/C1-type" evidence="2">
    <location>
        <begin position="17"/>
        <end position="71"/>
    </location>
</feature>
<dbReference type="PANTHER" id="PTHR43236:SF1">
    <property type="entry name" value="BLL7220 PROTEIN"/>
    <property type="match status" value="1"/>
</dbReference>
<protein>
    <submittedName>
        <fullName evidence="3">XRE family transcriptional regulator</fullName>
    </submittedName>
</protein>
<reference evidence="3 4" key="1">
    <citation type="journal article" date="2011" name="Biochem. Biophys. Res. Commun.">
        <title>Increased number of Arginine-based salt bridges contributes to the thermotolerance of thermotolerant acetic acid bacteria, Acetobacter tropicalis SKU1100.</title>
        <authorList>
            <person name="Matsutani M."/>
            <person name="Hirakawa H."/>
            <person name="Nishikura M."/>
            <person name="Soemphol W."/>
            <person name="Ali I.A.I."/>
            <person name="Yakushi T."/>
            <person name="Matsushita K."/>
        </authorList>
    </citation>
    <scope>NUCLEOTIDE SEQUENCE [LARGE SCALE GENOMIC DNA]</scope>
    <source>
        <strain evidence="3 4">NBRC 101654</strain>
    </source>
</reference>
<dbReference type="EMBL" id="BABS01000140">
    <property type="protein sequence ID" value="GAA09933.1"/>
    <property type="molecule type" value="Genomic_DNA"/>
</dbReference>
<dbReference type="CDD" id="cd00093">
    <property type="entry name" value="HTH_XRE"/>
    <property type="match status" value="1"/>
</dbReference>
<accession>F7VHT8</accession>
<proteinExistence type="inferred from homology"/>
<gene>
    <name evidence="3" type="ORF">ATPR_2937</name>
</gene>
<sequence>MSSILETLSTETVGERLRAARESVKLTQAVAASDAGMARTTLVAIEKGQRPVRFDELQTLTAIYRTTINELLRQEPVQVNLLAQFRKVSDSEEVSVAQAADLLNDLVRAEVELEQLLGILRSTVYPPETPILPGNVRMQAEQDALDLRQWLGLGLNPINDIVSILELQLGARVYVRRLPPSISGLFAFDDAVGPCILLNANHPRDRRANTAGHEVGHFMSTRRFADILDDATLETGREERYANAFGRAFLMPARAVKQKFQDITAGASSLSRRHVIVLANYFGVSREALVRRLEELGLIKRGSWDWFVENGGITNEQVIQVLGDLPKDEHKDDANRSISLRMSMMADEVWRRGLLSEGQLARLLRLDRVELRELLDGLGNEGSEADGAPKLLV</sequence>
<dbReference type="SMART" id="SM00530">
    <property type="entry name" value="HTH_XRE"/>
    <property type="match status" value="1"/>
</dbReference>
<evidence type="ECO:0000313" key="3">
    <source>
        <dbReference type="EMBL" id="GAA09933.1"/>
    </source>
</evidence>
<dbReference type="Gene3D" id="1.10.260.40">
    <property type="entry name" value="lambda repressor-like DNA-binding domains"/>
    <property type="match status" value="1"/>
</dbReference>
<dbReference type="PANTHER" id="PTHR43236">
    <property type="entry name" value="ANTITOXIN HIGA1"/>
    <property type="match status" value="1"/>
</dbReference>
<dbReference type="Pfam" id="PF06114">
    <property type="entry name" value="Peptidase_M78"/>
    <property type="match status" value="1"/>
</dbReference>
<dbReference type="RefSeq" id="WP_006559957.1">
    <property type="nucleotide sequence ID" value="NZ_BABS01000140.1"/>
</dbReference>
<evidence type="ECO:0000313" key="4">
    <source>
        <dbReference type="Proteomes" id="UP000004319"/>
    </source>
</evidence>
<dbReference type="PROSITE" id="PS50943">
    <property type="entry name" value="HTH_CROC1"/>
    <property type="match status" value="1"/>
</dbReference>
<dbReference type="SUPFAM" id="SSF47413">
    <property type="entry name" value="lambda repressor-like DNA-binding domains"/>
    <property type="match status" value="1"/>
</dbReference>
<dbReference type="AlphaFoldDB" id="F7VHT8"/>
<organism evidence="3 4">
    <name type="scientific">Acetobacter tropicalis NBRC 101654</name>
    <dbReference type="NCBI Taxonomy" id="749388"/>
    <lineage>
        <taxon>Bacteria</taxon>
        <taxon>Pseudomonadati</taxon>
        <taxon>Pseudomonadota</taxon>
        <taxon>Alphaproteobacteria</taxon>
        <taxon>Acetobacterales</taxon>
        <taxon>Acetobacteraceae</taxon>
        <taxon>Acetobacter</taxon>
    </lineage>
</organism>
<comment type="similarity">
    <text evidence="1">Belongs to the short-chain fatty acyl-CoA assimilation regulator (ScfR) family.</text>
</comment>
<evidence type="ECO:0000256" key="1">
    <source>
        <dbReference type="ARBA" id="ARBA00007227"/>
    </source>
</evidence>
<comment type="caution">
    <text evidence="3">The sequence shown here is derived from an EMBL/GenBank/DDBJ whole genome shotgun (WGS) entry which is preliminary data.</text>
</comment>
<dbReference type="Proteomes" id="UP000004319">
    <property type="component" value="Unassembled WGS sequence"/>
</dbReference>
<name>F7VHT8_9PROT</name>
<dbReference type="InterPro" id="IPR052345">
    <property type="entry name" value="Rad_response_metalloprotease"/>
</dbReference>
<dbReference type="InterPro" id="IPR001387">
    <property type="entry name" value="Cro/C1-type_HTH"/>
</dbReference>
<dbReference type="Pfam" id="PF13560">
    <property type="entry name" value="HTH_31"/>
    <property type="match status" value="1"/>
</dbReference>
<dbReference type="GO" id="GO:0003677">
    <property type="term" value="F:DNA binding"/>
    <property type="evidence" value="ECO:0007669"/>
    <property type="project" value="InterPro"/>
</dbReference>
<dbReference type="Gene3D" id="1.10.10.2910">
    <property type="match status" value="1"/>
</dbReference>
<dbReference type="InterPro" id="IPR010982">
    <property type="entry name" value="Lambda_DNA-bd_dom_sf"/>
</dbReference>
<dbReference type="InterPro" id="IPR010359">
    <property type="entry name" value="IrrE_HExxH"/>
</dbReference>
<evidence type="ECO:0000259" key="2">
    <source>
        <dbReference type="PROSITE" id="PS50943"/>
    </source>
</evidence>